<reference evidence="2" key="1">
    <citation type="journal article" date="2019" name="Int. J. Syst. Evol. Microbiol.">
        <title>The Global Catalogue of Microorganisms (GCM) 10K type strain sequencing project: providing services to taxonomists for standard genome sequencing and annotation.</title>
        <authorList>
            <consortium name="The Broad Institute Genomics Platform"/>
            <consortium name="The Broad Institute Genome Sequencing Center for Infectious Disease"/>
            <person name="Wu L."/>
            <person name="Ma J."/>
        </authorList>
    </citation>
    <scope>NUCLEOTIDE SEQUENCE [LARGE SCALE GENOMIC DNA]</scope>
    <source>
        <strain evidence="2">JCM 17919</strain>
    </source>
</reference>
<organism evidence="1 2">
    <name type="scientific">Flaviaesturariibacter amylovorans</name>
    <dbReference type="NCBI Taxonomy" id="1084520"/>
    <lineage>
        <taxon>Bacteria</taxon>
        <taxon>Pseudomonadati</taxon>
        <taxon>Bacteroidota</taxon>
        <taxon>Chitinophagia</taxon>
        <taxon>Chitinophagales</taxon>
        <taxon>Chitinophagaceae</taxon>
        <taxon>Flaviaestuariibacter</taxon>
    </lineage>
</organism>
<gene>
    <name evidence="1" type="ORF">GCM10023184_06500</name>
</gene>
<sequence length="106" mass="11337">MTVNGVSTYMFYVRDAQGNTLGIYTKTGNGPVQWGEQMLYGSSRLGTIHLNVPVPAAPRVPVGTATLHDGFAYVRKIYEHSNHLGNVLATISVPKKGGNQCAGGIF</sequence>
<dbReference type="Proteomes" id="UP001501725">
    <property type="component" value="Unassembled WGS sequence"/>
</dbReference>
<name>A0ABP8GB36_9BACT</name>
<protein>
    <submittedName>
        <fullName evidence="1">Uncharacterized protein</fullName>
    </submittedName>
</protein>
<proteinExistence type="predicted"/>
<accession>A0ABP8GB36</accession>
<comment type="caution">
    <text evidence="1">The sequence shown here is derived from an EMBL/GenBank/DDBJ whole genome shotgun (WGS) entry which is preliminary data.</text>
</comment>
<evidence type="ECO:0000313" key="2">
    <source>
        <dbReference type="Proteomes" id="UP001501725"/>
    </source>
</evidence>
<dbReference type="EMBL" id="BAABGY010000002">
    <property type="protein sequence ID" value="GAA4321018.1"/>
    <property type="molecule type" value="Genomic_DNA"/>
</dbReference>
<evidence type="ECO:0000313" key="1">
    <source>
        <dbReference type="EMBL" id="GAA4321018.1"/>
    </source>
</evidence>
<keyword evidence="2" id="KW-1185">Reference proteome</keyword>